<accession>A0A0C9UC01</accession>
<sequence length="140" mass="15749">MVAACAICQGDPGYSRLERWKKWASHCAIKDSSVAEYPLQLPSGITVSAWAYLNVEKIGIFDEIQAKIIAVAPRPIRPRFSDMIIIDAAGGPVSGALVLSVLTIIFLYRRPKLQKDQLAYEDIPETEPHQENRQWRLIFP</sequence>
<dbReference type="OrthoDB" id="2576311at2759"/>
<gene>
    <name evidence="2" type="ORF">M422DRAFT_272279</name>
</gene>
<keyword evidence="1" id="KW-0812">Transmembrane</keyword>
<dbReference type="EMBL" id="KN837362">
    <property type="protein sequence ID" value="KIJ26647.1"/>
    <property type="molecule type" value="Genomic_DNA"/>
</dbReference>
<keyword evidence="1" id="KW-1133">Transmembrane helix</keyword>
<dbReference type="Proteomes" id="UP000054279">
    <property type="component" value="Unassembled WGS sequence"/>
</dbReference>
<evidence type="ECO:0000313" key="3">
    <source>
        <dbReference type="Proteomes" id="UP000054279"/>
    </source>
</evidence>
<evidence type="ECO:0000313" key="2">
    <source>
        <dbReference type="EMBL" id="KIJ26647.1"/>
    </source>
</evidence>
<reference evidence="2 3" key="1">
    <citation type="submission" date="2014-06" db="EMBL/GenBank/DDBJ databases">
        <title>Evolutionary Origins and Diversification of the Mycorrhizal Mutualists.</title>
        <authorList>
            <consortium name="DOE Joint Genome Institute"/>
            <consortium name="Mycorrhizal Genomics Consortium"/>
            <person name="Kohler A."/>
            <person name="Kuo A."/>
            <person name="Nagy L.G."/>
            <person name="Floudas D."/>
            <person name="Copeland A."/>
            <person name="Barry K.W."/>
            <person name="Cichocki N."/>
            <person name="Veneault-Fourrey C."/>
            <person name="LaButti K."/>
            <person name="Lindquist E.A."/>
            <person name="Lipzen A."/>
            <person name="Lundell T."/>
            <person name="Morin E."/>
            <person name="Murat C."/>
            <person name="Riley R."/>
            <person name="Ohm R."/>
            <person name="Sun H."/>
            <person name="Tunlid A."/>
            <person name="Henrissat B."/>
            <person name="Grigoriev I.V."/>
            <person name="Hibbett D.S."/>
            <person name="Martin F."/>
        </authorList>
    </citation>
    <scope>NUCLEOTIDE SEQUENCE [LARGE SCALE GENOMIC DNA]</scope>
    <source>
        <strain evidence="2 3">SS14</strain>
    </source>
</reference>
<feature type="transmembrane region" description="Helical" evidence="1">
    <location>
        <begin position="83"/>
        <end position="108"/>
    </location>
</feature>
<dbReference type="AlphaFoldDB" id="A0A0C9UC01"/>
<protein>
    <submittedName>
        <fullName evidence="2">Uncharacterized protein</fullName>
    </submittedName>
</protein>
<keyword evidence="3" id="KW-1185">Reference proteome</keyword>
<proteinExistence type="predicted"/>
<dbReference type="HOGENOM" id="CLU_1836423_0_0_1"/>
<name>A0A0C9UC01_SPHS4</name>
<evidence type="ECO:0000256" key="1">
    <source>
        <dbReference type="SAM" id="Phobius"/>
    </source>
</evidence>
<organism evidence="2 3">
    <name type="scientific">Sphaerobolus stellatus (strain SS14)</name>
    <dbReference type="NCBI Taxonomy" id="990650"/>
    <lineage>
        <taxon>Eukaryota</taxon>
        <taxon>Fungi</taxon>
        <taxon>Dikarya</taxon>
        <taxon>Basidiomycota</taxon>
        <taxon>Agaricomycotina</taxon>
        <taxon>Agaricomycetes</taxon>
        <taxon>Phallomycetidae</taxon>
        <taxon>Geastrales</taxon>
        <taxon>Sphaerobolaceae</taxon>
        <taxon>Sphaerobolus</taxon>
    </lineage>
</organism>
<keyword evidence="1" id="KW-0472">Membrane</keyword>